<evidence type="ECO:0000259" key="3">
    <source>
        <dbReference type="PROSITE" id="PS50835"/>
    </source>
</evidence>
<feature type="transmembrane region" description="Helical" evidence="2">
    <location>
        <begin position="12"/>
        <end position="31"/>
    </location>
</feature>
<evidence type="ECO:0000256" key="1">
    <source>
        <dbReference type="SAM" id="MobiDB-lite"/>
    </source>
</evidence>
<protein>
    <recommendedName>
        <fullName evidence="3">Ig-like domain-containing protein</fullName>
    </recommendedName>
</protein>
<dbReference type="InterPro" id="IPR007110">
    <property type="entry name" value="Ig-like_dom"/>
</dbReference>
<dbReference type="PROSITE" id="PS50835">
    <property type="entry name" value="IG_LIKE"/>
    <property type="match status" value="1"/>
</dbReference>
<dbReference type="EMBL" id="JASVDS010000005">
    <property type="protein sequence ID" value="MDL5033727.1"/>
    <property type="molecule type" value="Genomic_DNA"/>
</dbReference>
<feature type="compositionally biased region" description="Pro residues" evidence="1">
    <location>
        <begin position="110"/>
        <end position="121"/>
    </location>
</feature>
<feature type="region of interest" description="Disordered" evidence="1">
    <location>
        <begin position="56"/>
        <end position="126"/>
    </location>
</feature>
<proteinExistence type="predicted"/>
<evidence type="ECO:0000313" key="5">
    <source>
        <dbReference type="Proteomes" id="UP001238603"/>
    </source>
</evidence>
<feature type="domain" description="Ig-like" evidence="3">
    <location>
        <begin position="111"/>
        <end position="198"/>
    </location>
</feature>
<accession>A0ABT7LLI2</accession>
<dbReference type="Proteomes" id="UP001238603">
    <property type="component" value="Unassembled WGS sequence"/>
</dbReference>
<feature type="compositionally biased region" description="Pro residues" evidence="1">
    <location>
        <begin position="56"/>
        <end position="93"/>
    </location>
</feature>
<keyword evidence="2" id="KW-0812">Transmembrane</keyword>
<evidence type="ECO:0000313" key="4">
    <source>
        <dbReference type="EMBL" id="MDL5033727.1"/>
    </source>
</evidence>
<sequence>MNFAQENNSSSRLTGFGVVVVVHVLMAYALASGLAKKVVQAIAPIETKVIEEVKKPPPPVEKVVPPPPDMKAPPPPFIPPPEVQVTAPAPPAPIQMQSSDRPPATEVRPTPQPTPAPPAPKPAVTGPKTAAMVCTKMGKPEVPSVNWSGRAEFKATATVKAGRVVGVELTVIKAASDRKAQRAMQNAISQALADTYECPGDHVFEQDFVFNID</sequence>
<keyword evidence="2" id="KW-1133">Transmembrane helix</keyword>
<keyword evidence="2" id="KW-0472">Membrane</keyword>
<evidence type="ECO:0000256" key="2">
    <source>
        <dbReference type="SAM" id="Phobius"/>
    </source>
</evidence>
<organism evidence="4 5">
    <name type="scientific">Roseateles subflavus</name>
    <dbReference type="NCBI Taxonomy" id="3053353"/>
    <lineage>
        <taxon>Bacteria</taxon>
        <taxon>Pseudomonadati</taxon>
        <taxon>Pseudomonadota</taxon>
        <taxon>Betaproteobacteria</taxon>
        <taxon>Burkholderiales</taxon>
        <taxon>Sphaerotilaceae</taxon>
        <taxon>Roseateles</taxon>
    </lineage>
</organism>
<name>A0ABT7LLI2_9BURK</name>
<dbReference type="PRINTS" id="PR01217">
    <property type="entry name" value="PRICHEXTENSN"/>
</dbReference>
<dbReference type="RefSeq" id="WP_285983808.1">
    <property type="nucleotide sequence ID" value="NZ_JASVDS010000005.1"/>
</dbReference>
<reference evidence="4 5" key="1">
    <citation type="submission" date="2023-06" db="EMBL/GenBank/DDBJ databases">
        <title>Pelomonas sp. APW6 16S ribosomal RNA gene genome sequencing and assembly.</title>
        <authorList>
            <person name="Woo H."/>
        </authorList>
    </citation>
    <scope>NUCLEOTIDE SEQUENCE [LARGE SCALE GENOMIC DNA]</scope>
    <source>
        <strain evidence="4 5">APW6</strain>
    </source>
</reference>
<comment type="caution">
    <text evidence="4">The sequence shown here is derived from an EMBL/GenBank/DDBJ whole genome shotgun (WGS) entry which is preliminary data.</text>
</comment>
<gene>
    <name evidence="4" type="ORF">QRD43_17585</name>
</gene>
<keyword evidence="5" id="KW-1185">Reference proteome</keyword>